<feature type="transmembrane region" description="Helical" evidence="2">
    <location>
        <begin position="37"/>
        <end position="59"/>
    </location>
</feature>
<evidence type="ECO:0000313" key="3">
    <source>
        <dbReference type="EMBL" id="SNV22593.1"/>
    </source>
</evidence>
<accession>A0A239VLH9</accession>
<dbReference type="KEGG" id="dco:SAMEA4475696_1572"/>
<reference evidence="3 4" key="1">
    <citation type="submission" date="2017-06" db="EMBL/GenBank/DDBJ databases">
        <authorList>
            <consortium name="Pathogen Informatics"/>
        </authorList>
    </citation>
    <scope>NUCLEOTIDE SEQUENCE [LARGE SCALE GENOMIC DNA]</scope>
    <source>
        <strain evidence="3 4">NCTC13039</strain>
    </source>
</reference>
<dbReference type="STRING" id="1121387.GCA_000429885_02238"/>
<evidence type="ECO:0000256" key="2">
    <source>
        <dbReference type="SAM" id="Phobius"/>
    </source>
</evidence>
<protein>
    <recommendedName>
        <fullName evidence="5">SGNH hydrolase-type esterase domain-containing protein</fullName>
    </recommendedName>
</protein>
<proteinExistence type="predicted"/>
<keyword evidence="2" id="KW-1133">Transmembrane helix</keyword>
<organism evidence="3 4">
    <name type="scientific">Dermatophilus congolensis</name>
    <dbReference type="NCBI Taxonomy" id="1863"/>
    <lineage>
        <taxon>Bacteria</taxon>
        <taxon>Bacillati</taxon>
        <taxon>Actinomycetota</taxon>
        <taxon>Actinomycetes</taxon>
        <taxon>Micrococcales</taxon>
        <taxon>Dermatophilaceae</taxon>
        <taxon>Dermatophilus</taxon>
    </lineage>
</organism>
<gene>
    <name evidence="3" type="ORF">SAMEA4475696_01572</name>
</gene>
<feature type="region of interest" description="Disordered" evidence="1">
    <location>
        <begin position="63"/>
        <end position="89"/>
    </location>
</feature>
<dbReference type="GeneID" id="63459781"/>
<evidence type="ECO:0000256" key="1">
    <source>
        <dbReference type="SAM" id="MobiDB-lite"/>
    </source>
</evidence>
<dbReference type="Proteomes" id="UP000242637">
    <property type="component" value="Chromosome 1"/>
</dbReference>
<evidence type="ECO:0008006" key="5">
    <source>
        <dbReference type="Google" id="ProtNLM"/>
    </source>
</evidence>
<dbReference type="AlphaFoldDB" id="A0A239VLH9"/>
<keyword evidence="2" id="KW-0472">Membrane</keyword>
<keyword evidence="2" id="KW-0812">Transmembrane</keyword>
<dbReference type="RefSeq" id="WP_028327761.1">
    <property type="nucleotide sequence ID" value="NZ_JAAFOC010000001.1"/>
</dbReference>
<feature type="compositionally biased region" description="Low complexity" evidence="1">
    <location>
        <begin position="63"/>
        <end position="72"/>
    </location>
</feature>
<dbReference type="SUPFAM" id="SSF52266">
    <property type="entry name" value="SGNH hydrolase"/>
    <property type="match status" value="1"/>
</dbReference>
<name>A0A239VLH9_9MICO</name>
<keyword evidence="4" id="KW-1185">Reference proteome</keyword>
<dbReference type="EMBL" id="LT906453">
    <property type="protein sequence ID" value="SNV22593.1"/>
    <property type="molecule type" value="Genomic_DNA"/>
</dbReference>
<feature type="region of interest" description="Disordered" evidence="1">
    <location>
        <begin position="1"/>
        <end position="33"/>
    </location>
</feature>
<dbReference type="Gene3D" id="3.40.50.1110">
    <property type="entry name" value="SGNH hydrolase"/>
    <property type="match status" value="1"/>
</dbReference>
<sequence>MNPSTAVETADPGTGTAHPRPTGPSPAAPPQRTRKHLAVAIIITTLCIGLTSGCIIGRATAPHTQPTPTAEPLSGSGPIGPWQHYGHKNDPIPTMKKVADNPRGVLLLGDSVAARLHPALASTLEEHQHPMTFDHWNGRPTHAAADALVAIDAANAQPRTLVIVSGENDIFEPALFPVQIERIMRTAGPERHIYWVTPLVRRAANPTADENASTRLHSMLTEAATRHPNLHLVPWADKIRAANDATRTSLVPDGVHPSPEGVKVMASMILDTITSTNH</sequence>
<dbReference type="OrthoDB" id="5149475at2"/>
<dbReference type="InterPro" id="IPR036514">
    <property type="entry name" value="SGNH_hydro_sf"/>
</dbReference>
<evidence type="ECO:0000313" key="4">
    <source>
        <dbReference type="Proteomes" id="UP000242637"/>
    </source>
</evidence>